<feature type="transmembrane region" description="Helical" evidence="5">
    <location>
        <begin position="357"/>
        <end position="376"/>
    </location>
</feature>
<feature type="transmembrane region" description="Helical" evidence="5">
    <location>
        <begin position="164"/>
        <end position="186"/>
    </location>
</feature>
<evidence type="ECO:0000313" key="8">
    <source>
        <dbReference type="Proteomes" id="UP001235269"/>
    </source>
</evidence>
<evidence type="ECO:0000256" key="3">
    <source>
        <dbReference type="ARBA" id="ARBA00022989"/>
    </source>
</evidence>
<evidence type="ECO:0000259" key="6">
    <source>
        <dbReference type="PROSITE" id="PS50850"/>
    </source>
</evidence>
<accession>A0ABU0IIX5</accession>
<dbReference type="InterPro" id="IPR051788">
    <property type="entry name" value="MFS_Transporter"/>
</dbReference>
<reference evidence="7 8" key="1">
    <citation type="submission" date="2023-07" db="EMBL/GenBank/DDBJ databases">
        <title>Genomic Encyclopedia of Type Strains, Phase IV (KMG-IV): sequencing the most valuable type-strain genomes for metagenomic binning, comparative biology and taxonomic classification.</title>
        <authorList>
            <person name="Goeker M."/>
        </authorList>
    </citation>
    <scope>NUCLEOTIDE SEQUENCE [LARGE SCALE GENOMIC DNA]</scope>
    <source>
        <strain evidence="7 8">DSM 100301</strain>
    </source>
</reference>
<evidence type="ECO:0000256" key="4">
    <source>
        <dbReference type="ARBA" id="ARBA00023136"/>
    </source>
</evidence>
<dbReference type="EMBL" id="JAUSWH010000014">
    <property type="protein sequence ID" value="MDQ0457370.1"/>
    <property type="molecule type" value="Genomic_DNA"/>
</dbReference>
<sequence length="398" mass="41302">MTSSLVTRERLAVSLLFLLNGFIMGSWATRIPLFAEKLGLQESILGVMILVFGIGSIVMMPVAGSRIARFGSRRVSVVSTILYLPTLLLAVLAPNIPLAAVALFLFGGLTGAMDVAMNANAVETEKAMGRSIMSSCHAFWSLGGLFGAGLGGWLITAAGPLGHVLAVTVIAAILFLIAWPMILADAPHPGEETPAGRLPLTPLPWLIGLVALFSMVPEGAVLDWGALYLGRERGADVVFSGYGYAAFSLTMAIMRFAGDLVRDRFGAVATLRGCGAAAMAGLLIIGFADNNILCLFGFALAGIGISNLVPIAFSAAGNLPGLAPGVGLSVVTTMGYSGILVAPSLIGFIAQHTSLGLVFRGLPLLLLVVLLLSGLARHADRAEDKRAASFKPEPHAPA</sequence>
<keyword evidence="8" id="KW-1185">Reference proteome</keyword>
<dbReference type="Pfam" id="PF07690">
    <property type="entry name" value="MFS_1"/>
    <property type="match status" value="1"/>
</dbReference>
<dbReference type="InterPro" id="IPR036259">
    <property type="entry name" value="MFS_trans_sf"/>
</dbReference>
<feature type="transmembrane region" description="Helical" evidence="5">
    <location>
        <begin position="44"/>
        <end position="63"/>
    </location>
</feature>
<evidence type="ECO:0000313" key="7">
    <source>
        <dbReference type="EMBL" id="MDQ0457370.1"/>
    </source>
</evidence>
<comment type="subcellular location">
    <subcellularLocation>
        <location evidence="1">Membrane</location>
        <topology evidence="1">Multi-pass membrane protein</topology>
    </subcellularLocation>
</comment>
<feature type="transmembrane region" description="Helical" evidence="5">
    <location>
        <begin position="98"/>
        <end position="117"/>
    </location>
</feature>
<dbReference type="Gene3D" id="1.20.1250.20">
    <property type="entry name" value="MFS general substrate transporter like domains"/>
    <property type="match status" value="2"/>
</dbReference>
<dbReference type="RefSeq" id="WP_307159547.1">
    <property type="nucleotide sequence ID" value="NZ_JAUSWH010000014.1"/>
</dbReference>
<keyword evidence="4 5" id="KW-0472">Membrane</keyword>
<dbReference type="PANTHER" id="PTHR23514:SF13">
    <property type="entry name" value="INNER MEMBRANE PROTEIN YBJJ"/>
    <property type="match status" value="1"/>
</dbReference>
<dbReference type="SUPFAM" id="SSF103473">
    <property type="entry name" value="MFS general substrate transporter"/>
    <property type="match status" value="1"/>
</dbReference>
<keyword evidence="3 5" id="KW-1133">Transmembrane helix</keyword>
<dbReference type="Proteomes" id="UP001235269">
    <property type="component" value="Unassembled WGS sequence"/>
</dbReference>
<feature type="transmembrane region" description="Helical" evidence="5">
    <location>
        <begin position="269"/>
        <end position="288"/>
    </location>
</feature>
<feature type="transmembrane region" description="Helical" evidence="5">
    <location>
        <begin position="198"/>
        <end position="217"/>
    </location>
</feature>
<dbReference type="CDD" id="cd17393">
    <property type="entry name" value="MFS_MosC_like"/>
    <property type="match status" value="1"/>
</dbReference>
<feature type="domain" description="Major facilitator superfamily (MFS) profile" evidence="6">
    <location>
        <begin position="9"/>
        <end position="381"/>
    </location>
</feature>
<protein>
    <submittedName>
        <fullName evidence="7">MFS family permease</fullName>
    </submittedName>
</protein>
<evidence type="ECO:0000256" key="5">
    <source>
        <dbReference type="SAM" id="Phobius"/>
    </source>
</evidence>
<dbReference type="InterPro" id="IPR020846">
    <property type="entry name" value="MFS_dom"/>
</dbReference>
<dbReference type="InterPro" id="IPR011701">
    <property type="entry name" value="MFS"/>
</dbReference>
<feature type="transmembrane region" description="Helical" evidence="5">
    <location>
        <begin position="325"/>
        <end position="351"/>
    </location>
</feature>
<organism evidence="7 8">
    <name type="scientific">Rhizobium paknamense</name>
    <dbReference type="NCBI Taxonomy" id="1206817"/>
    <lineage>
        <taxon>Bacteria</taxon>
        <taxon>Pseudomonadati</taxon>
        <taxon>Pseudomonadota</taxon>
        <taxon>Alphaproteobacteria</taxon>
        <taxon>Hyphomicrobiales</taxon>
        <taxon>Rhizobiaceae</taxon>
        <taxon>Rhizobium/Agrobacterium group</taxon>
        <taxon>Rhizobium</taxon>
    </lineage>
</organism>
<feature type="transmembrane region" description="Helical" evidence="5">
    <location>
        <begin position="237"/>
        <end position="257"/>
    </location>
</feature>
<evidence type="ECO:0000256" key="2">
    <source>
        <dbReference type="ARBA" id="ARBA00022692"/>
    </source>
</evidence>
<feature type="transmembrane region" description="Helical" evidence="5">
    <location>
        <begin position="138"/>
        <end position="158"/>
    </location>
</feature>
<gene>
    <name evidence="7" type="ORF">QO005_003726</name>
</gene>
<comment type="caution">
    <text evidence="7">The sequence shown here is derived from an EMBL/GenBank/DDBJ whole genome shotgun (WGS) entry which is preliminary data.</text>
</comment>
<evidence type="ECO:0000256" key="1">
    <source>
        <dbReference type="ARBA" id="ARBA00004141"/>
    </source>
</evidence>
<proteinExistence type="predicted"/>
<dbReference type="PANTHER" id="PTHR23514">
    <property type="entry name" value="BYPASS OF STOP CODON PROTEIN 6"/>
    <property type="match status" value="1"/>
</dbReference>
<name>A0ABU0IIX5_9HYPH</name>
<dbReference type="PROSITE" id="PS50850">
    <property type="entry name" value="MFS"/>
    <property type="match status" value="1"/>
</dbReference>
<feature type="transmembrane region" description="Helical" evidence="5">
    <location>
        <begin position="294"/>
        <end position="313"/>
    </location>
</feature>
<keyword evidence="2 5" id="KW-0812">Transmembrane</keyword>